<protein>
    <submittedName>
        <fullName evidence="1">Uncharacterized protein</fullName>
    </submittedName>
</protein>
<gene>
    <name evidence="1" type="ORF">GCM10008961_10160</name>
</gene>
<reference evidence="2" key="1">
    <citation type="journal article" date="2019" name="Int. J. Syst. Evol. Microbiol.">
        <title>The Global Catalogue of Microorganisms (GCM) 10K type strain sequencing project: providing services to taxonomists for standard genome sequencing and annotation.</title>
        <authorList>
            <consortium name="The Broad Institute Genomics Platform"/>
            <consortium name="The Broad Institute Genome Sequencing Center for Infectious Disease"/>
            <person name="Wu L."/>
            <person name="Ma J."/>
        </authorList>
    </citation>
    <scope>NUCLEOTIDE SEQUENCE [LARGE SCALE GENOMIC DNA]</scope>
    <source>
        <strain evidence="2">JCM 31406</strain>
    </source>
</reference>
<keyword evidence="2" id="KW-1185">Reference proteome</keyword>
<organism evidence="1 2">
    <name type="scientific">Deinococcus knuensis</name>
    <dbReference type="NCBI Taxonomy" id="1837380"/>
    <lineage>
        <taxon>Bacteria</taxon>
        <taxon>Thermotogati</taxon>
        <taxon>Deinococcota</taxon>
        <taxon>Deinococci</taxon>
        <taxon>Deinococcales</taxon>
        <taxon>Deinococcaceae</taxon>
        <taxon>Deinococcus</taxon>
    </lineage>
</organism>
<sequence>MIKYKFSMWIAKGKISLLDVLESIDGDSLDWRIEEFYGIASPPKRFLGSSITDFEDFVIKENLGYQTNWSDLVDFARGIDDLIDIRIVGSLTTAKKRSVLIIIEGIDSTEWEINSYRQITGSLFANQDIDPQEK</sequence>
<accession>A0ABQ2SFJ2</accession>
<evidence type="ECO:0000313" key="2">
    <source>
        <dbReference type="Proteomes" id="UP000620633"/>
    </source>
</evidence>
<dbReference type="EMBL" id="BMQO01000002">
    <property type="protein sequence ID" value="GGS20483.1"/>
    <property type="molecule type" value="Genomic_DNA"/>
</dbReference>
<dbReference type="Proteomes" id="UP000620633">
    <property type="component" value="Unassembled WGS sequence"/>
</dbReference>
<comment type="caution">
    <text evidence="1">The sequence shown here is derived from an EMBL/GenBank/DDBJ whole genome shotgun (WGS) entry which is preliminary data.</text>
</comment>
<proteinExistence type="predicted"/>
<evidence type="ECO:0000313" key="1">
    <source>
        <dbReference type="EMBL" id="GGS20483.1"/>
    </source>
</evidence>
<name>A0ABQ2SFJ2_9DEIO</name>